<keyword evidence="1" id="KW-0472">Membrane</keyword>
<keyword evidence="1" id="KW-0812">Transmembrane</keyword>
<sequence length="295" mass="34617">MIHNFSFNSRFFGPMWRAQFVFSPFYGRFWVAGRVATWLRIMYDGCPSFILDGVLFWCTIYCPLSFNLWTDVMTTKLSNGSKLFLFSSLLFFRLLFWNLFCCVLGVLQRHLTPCFGLNPRSGFSVYVFICFYPWLFNPLGKDLCIIFNFAPCWVLIIQSLLLLMSWTWSTLLNSLVFFLLMLSFFDMGSKPALKPLMLRSSPLVHLLHEDLLFFLHLCGRVFIARLFFIFAGNCSWCVISIFRRFFCLVLVLNYYFFLLGSKTGRIQDFMVSSQGDLCFELVQLCLLTMGFFYLL</sequence>
<evidence type="ECO:0000256" key="1">
    <source>
        <dbReference type="SAM" id="Phobius"/>
    </source>
</evidence>
<protein>
    <submittedName>
        <fullName evidence="2">Uncharacterized protein</fullName>
    </submittedName>
</protein>
<feature type="transmembrane region" description="Helical" evidence="1">
    <location>
        <begin position="20"/>
        <end position="43"/>
    </location>
</feature>
<name>A0A7C9DX57_OPUST</name>
<feature type="transmembrane region" description="Helical" evidence="1">
    <location>
        <begin position="143"/>
        <end position="164"/>
    </location>
</feature>
<feature type="transmembrane region" description="Helical" evidence="1">
    <location>
        <begin position="210"/>
        <end position="232"/>
    </location>
</feature>
<reference evidence="2" key="1">
    <citation type="journal article" date="2013" name="J. Plant Res.">
        <title>Effect of fungi and light on seed germination of three Opuntia species from semiarid lands of central Mexico.</title>
        <authorList>
            <person name="Delgado-Sanchez P."/>
            <person name="Jimenez-Bremont J.F."/>
            <person name="Guerrero-Gonzalez Mde L."/>
            <person name="Flores J."/>
        </authorList>
    </citation>
    <scope>NUCLEOTIDE SEQUENCE</scope>
    <source>
        <tissue evidence="2">Cladode</tissue>
    </source>
</reference>
<feature type="transmembrane region" description="Helical" evidence="1">
    <location>
        <begin position="49"/>
        <end position="70"/>
    </location>
</feature>
<feature type="transmembrane region" description="Helical" evidence="1">
    <location>
        <begin position="238"/>
        <end position="257"/>
    </location>
</feature>
<accession>A0A7C9DX57</accession>
<feature type="transmembrane region" description="Helical" evidence="1">
    <location>
        <begin position="82"/>
        <end position="107"/>
    </location>
</feature>
<feature type="transmembrane region" description="Helical" evidence="1">
    <location>
        <begin position="170"/>
        <end position="189"/>
    </location>
</feature>
<dbReference type="EMBL" id="GISG01179014">
    <property type="protein sequence ID" value="MBA4653422.1"/>
    <property type="molecule type" value="Transcribed_RNA"/>
</dbReference>
<reference evidence="2" key="2">
    <citation type="submission" date="2020-07" db="EMBL/GenBank/DDBJ databases">
        <authorList>
            <person name="Vera ALvarez R."/>
            <person name="Arias-Moreno D.M."/>
            <person name="Jimenez-Jacinto V."/>
            <person name="Jimenez-Bremont J.F."/>
            <person name="Swaminathan K."/>
            <person name="Moose S.P."/>
            <person name="Guerrero-Gonzalez M.L."/>
            <person name="Marino-Ramirez L."/>
            <person name="Landsman D."/>
            <person name="Rodriguez-Kessler M."/>
            <person name="Delgado-Sanchez P."/>
        </authorList>
    </citation>
    <scope>NUCLEOTIDE SEQUENCE</scope>
    <source>
        <tissue evidence="2">Cladode</tissue>
    </source>
</reference>
<evidence type="ECO:0000313" key="2">
    <source>
        <dbReference type="EMBL" id="MBA4653422.1"/>
    </source>
</evidence>
<keyword evidence="1" id="KW-1133">Transmembrane helix</keyword>
<proteinExistence type="predicted"/>
<feature type="transmembrane region" description="Helical" evidence="1">
    <location>
        <begin position="119"/>
        <end position="136"/>
    </location>
</feature>
<organism evidence="2">
    <name type="scientific">Opuntia streptacantha</name>
    <name type="common">Prickly pear cactus</name>
    <name type="synonym">Opuntia cardona</name>
    <dbReference type="NCBI Taxonomy" id="393608"/>
    <lineage>
        <taxon>Eukaryota</taxon>
        <taxon>Viridiplantae</taxon>
        <taxon>Streptophyta</taxon>
        <taxon>Embryophyta</taxon>
        <taxon>Tracheophyta</taxon>
        <taxon>Spermatophyta</taxon>
        <taxon>Magnoliopsida</taxon>
        <taxon>eudicotyledons</taxon>
        <taxon>Gunneridae</taxon>
        <taxon>Pentapetalae</taxon>
        <taxon>Caryophyllales</taxon>
        <taxon>Cactineae</taxon>
        <taxon>Cactaceae</taxon>
        <taxon>Opuntioideae</taxon>
        <taxon>Opuntia</taxon>
    </lineage>
</organism>
<dbReference type="AlphaFoldDB" id="A0A7C9DX57"/>